<keyword evidence="3" id="KW-1185">Reference proteome</keyword>
<feature type="region of interest" description="Disordered" evidence="1">
    <location>
        <begin position="59"/>
        <end position="80"/>
    </location>
</feature>
<feature type="compositionally biased region" description="Basic and acidic residues" evidence="1">
    <location>
        <begin position="70"/>
        <end position="80"/>
    </location>
</feature>
<accession>A0A7T8JTP1</accession>
<proteinExistence type="predicted"/>
<name>A0A7T8JTP1_CALRO</name>
<evidence type="ECO:0000256" key="1">
    <source>
        <dbReference type="SAM" id="MobiDB-lite"/>
    </source>
</evidence>
<reference evidence="3" key="1">
    <citation type="submission" date="2021-01" db="EMBL/GenBank/DDBJ databases">
        <title>Caligus Genome Assembly.</title>
        <authorList>
            <person name="Gallardo-Escarate C."/>
        </authorList>
    </citation>
    <scope>NUCLEOTIDE SEQUENCE [LARGE SCALE GENOMIC DNA]</scope>
</reference>
<sequence>MVSLQGTACEGPIPPPPRGAPRLLWRVNSPSLPRPSPWFLELPQEIGCRECLPLGISVEGNPSPSLLRRPSREKSASEGS</sequence>
<dbReference type="AlphaFoldDB" id="A0A7T8JTP1"/>
<feature type="region of interest" description="Disordered" evidence="1">
    <location>
        <begin position="1"/>
        <end position="21"/>
    </location>
</feature>
<gene>
    <name evidence="2" type="ORF">FKW44_022744</name>
</gene>
<evidence type="ECO:0000313" key="3">
    <source>
        <dbReference type="Proteomes" id="UP000595437"/>
    </source>
</evidence>
<protein>
    <submittedName>
        <fullName evidence="2">Uncharacterized protein</fullName>
    </submittedName>
</protein>
<organism evidence="2 3">
    <name type="scientific">Caligus rogercresseyi</name>
    <name type="common">Sea louse</name>
    <dbReference type="NCBI Taxonomy" id="217165"/>
    <lineage>
        <taxon>Eukaryota</taxon>
        <taxon>Metazoa</taxon>
        <taxon>Ecdysozoa</taxon>
        <taxon>Arthropoda</taxon>
        <taxon>Crustacea</taxon>
        <taxon>Multicrustacea</taxon>
        <taxon>Hexanauplia</taxon>
        <taxon>Copepoda</taxon>
        <taxon>Siphonostomatoida</taxon>
        <taxon>Caligidae</taxon>
        <taxon>Caligus</taxon>
    </lineage>
</organism>
<dbReference type="Proteomes" id="UP000595437">
    <property type="component" value="Chromosome 17"/>
</dbReference>
<dbReference type="EMBL" id="CP045906">
    <property type="protein sequence ID" value="QQP34752.1"/>
    <property type="molecule type" value="Genomic_DNA"/>
</dbReference>
<evidence type="ECO:0000313" key="2">
    <source>
        <dbReference type="EMBL" id="QQP34752.1"/>
    </source>
</evidence>